<sequence length="261" mass="28244">MHPAAPQASRPIITPHTSLPSLTTHSATASLTSIVTPVSLAHASHPCSARSSLYISSKPASEHGDIEKDDHPSAETHRPTLVSKFAAHIKSWAAGERNALVNHPPYSSAHVFNPRSRTVIRAQPAPQRSPTAATVKEADSAVEHCLAEATSAMENVRFGRQSKVTSPASLFPVHSDVLALRSEHVSSPAASPAATKAKPRARRTAASGWVESTEQMRRAREESQQAEERAKHLSPAERETLTREEHPAFRTRGRRAERAVC</sequence>
<feature type="region of interest" description="Disordered" evidence="1">
    <location>
        <begin position="1"/>
        <end position="20"/>
    </location>
</feature>
<name>A0A4S4KL36_9APHY</name>
<gene>
    <name evidence="2" type="ORF">EW026_g4620</name>
</gene>
<comment type="caution">
    <text evidence="2">The sequence shown here is derived from an EMBL/GenBank/DDBJ whole genome shotgun (WGS) entry which is preliminary data.</text>
</comment>
<reference evidence="2 3" key="1">
    <citation type="submission" date="2019-02" db="EMBL/GenBank/DDBJ databases">
        <title>Genome sequencing of the rare red list fungi Phlebia centrifuga.</title>
        <authorList>
            <person name="Buettner E."/>
            <person name="Kellner H."/>
        </authorList>
    </citation>
    <scope>NUCLEOTIDE SEQUENCE [LARGE SCALE GENOMIC DNA]</scope>
    <source>
        <strain evidence="2 3">DSM 108282</strain>
    </source>
</reference>
<dbReference type="EMBL" id="SGPJ01000172">
    <property type="protein sequence ID" value="THG97369.1"/>
    <property type="molecule type" value="Genomic_DNA"/>
</dbReference>
<feature type="compositionally biased region" description="Basic and acidic residues" evidence="1">
    <location>
        <begin position="214"/>
        <end position="261"/>
    </location>
</feature>
<dbReference type="Proteomes" id="UP000309038">
    <property type="component" value="Unassembled WGS sequence"/>
</dbReference>
<accession>A0A4S4KL36</accession>
<feature type="compositionally biased region" description="Low complexity" evidence="1">
    <location>
        <begin position="186"/>
        <end position="196"/>
    </location>
</feature>
<proteinExistence type="predicted"/>
<protein>
    <submittedName>
        <fullName evidence="2">Uncharacterized protein</fullName>
    </submittedName>
</protein>
<evidence type="ECO:0000313" key="2">
    <source>
        <dbReference type="EMBL" id="THG97369.1"/>
    </source>
</evidence>
<evidence type="ECO:0000313" key="3">
    <source>
        <dbReference type="Proteomes" id="UP000309038"/>
    </source>
</evidence>
<evidence type="ECO:0000256" key="1">
    <source>
        <dbReference type="SAM" id="MobiDB-lite"/>
    </source>
</evidence>
<keyword evidence="3" id="KW-1185">Reference proteome</keyword>
<feature type="region of interest" description="Disordered" evidence="1">
    <location>
        <begin position="184"/>
        <end position="261"/>
    </location>
</feature>
<dbReference type="AlphaFoldDB" id="A0A4S4KL36"/>
<organism evidence="2 3">
    <name type="scientific">Hermanssonia centrifuga</name>
    <dbReference type="NCBI Taxonomy" id="98765"/>
    <lineage>
        <taxon>Eukaryota</taxon>
        <taxon>Fungi</taxon>
        <taxon>Dikarya</taxon>
        <taxon>Basidiomycota</taxon>
        <taxon>Agaricomycotina</taxon>
        <taxon>Agaricomycetes</taxon>
        <taxon>Polyporales</taxon>
        <taxon>Meruliaceae</taxon>
        <taxon>Hermanssonia</taxon>
    </lineage>
</organism>